<name>A0ABR3UY81_9PLEO</name>
<evidence type="ECO:0000313" key="2">
    <source>
        <dbReference type="EMBL" id="KAL1801235.1"/>
    </source>
</evidence>
<keyword evidence="3" id="KW-1185">Reference proteome</keyword>
<dbReference type="GeneID" id="96081899"/>
<dbReference type="Proteomes" id="UP001578633">
    <property type="component" value="Chromosome 1"/>
</dbReference>
<accession>A0ABR3UY81</accession>
<dbReference type="PANTHER" id="PTHR42090:SF1">
    <property type="match status" value="1"/>
</dbReference>
<proteinExistence type="predicted"/>
<evidence type="ECO:0000313" key="3">
    <source>
        <dbReference type="Proteomes" id="UP001578633"/>
    </source>
</evidence>
<feature type="region of interest" description="Disordered" evidence="1">
    <location>
        <begin position="18"/>
        <end position="221"/>
    </location>
</feature>
<sequence length="221" mass="24152">MFRIQPVRAVQRASFVRPAVARPRFLSTTPARFAQKDAQDKDSLKPRSTEYSKSGSDDGAAHSDAAFDPSKTSPEEAEATAGREAGGPENSLNVSPGNKDVSDPNSPDVGGNGGAPDKKSTTRSLRTPVLSTRIAFTARRTFLSTPTLRIKEDAQRSPEELENAKQEQLKEQERGEGRWREDLASHGESNIAADKQQVDDHDAHIKELQKEGKEKGEKGEM</sequence>
<organism evidence="2 3">
    <name type="scientific">Alternaria dauci</name>
    <dbReference type="NCBI Taxonomy" id="48095"/>
    <lineage>
        <taxon>Eukaryota</taxon>
        <taxon>Fungi</taxon>
        <taxon>Dikarya</taxon>
        <taxon>Ascomycota</taxon>
        <taxon>Pezizomycotina</taxon>
        <taxon>Dothideomycetes</taxon>
        <taxon>Pleosporomycetidae</taxon>
        <taxon>Pleosporales</taxon>
        <taxon>Pleosporineae</taxon>
        <taxon>Pleosporaceae</taxon>
        <taxon>Alternaria</taxon>
        <taxon>Alternaria sect. Porri</taxon>
    </lineage>
</organism>
<feature type="compositionally biased region" description="Basic and acidic residues" evidence="1">
    <location>
        <begin position="149"/>
        <end position="185"/>
    </location>
</feature>
<gene>
    <name evidence="2" type="ORF">ACET3X_001577</name>
</gene>
<evidence type="ECO:0008006" key="4">
    <source>
        <dbReference type="Google" id="ProtNLM"/>
    </source>
</evidence>
<dbReference type="RefSeq" id="XP_069311819.1">
    <property type="nucleotide sequence ID" value="XM_069446883.1"/>
</dbReference>
<reference evidence="2 3" key="1">
    <citation type="submission" date="2024-09" db="EMBL/GenBank/DDBJ databases">
        <title>T2T genomes of carrot and Alternaria dauci and their utility for understanding host-pathogen interaction during carrot leaf blight disease.</title>
        <authorList>
            <person name="Liu W."/>
            <person name="Xu S."/>
            <person name="Ou C."/>
            <person name="Liu X."/>
            <person name="Zhuang F."/>
            <person name="Deng X.W."/>
        </authorList>
    </citation>
    <scope>NUCLEOTIDE SEQUENCE [LARGE SCALE GENOMIC DNA]</scope>
    <source>
        <strain evidence="2 3">A2016</strain>
    </source>
</reference>
<comment type="caution">
    <text evidence="2">The sequence shown here is derived from an EMBL/GenBank/DDBJ whole genome shotgun (WGS) entry which is preliminary data.</text>
</comment>
<dbReference type="EMBL" id="JBHGVX010000001">
    <property type="protein sequence ID" value="KAL1801235.1"/>
    <property type="molecule type" value="Genomic_DNA"/>
</dbReference>
<feature type="compositionally biased region" description="Basic and acidic residues" evidence="1">
    <location>
        <begin position="34"/>
        <end position="61"/>
    </location>
</feature>
<feature type="compositionally biased region" description="Basic and acidic residues" evidence="1">
    <location>
        <begin position="196"/>
        <end position="221"/>
    </location>
</feature>
<protein>
    <recommendedName>
        <fullName evidence="4">Mitochondrial carrier protein</fullName>
    </recommendedName>
</protein>
<dbReference type="PANTHER" id="PTHR42090">
    <property type="match status" value="1"/>
</dbReference>
<evidence type="ECO:0000256" key="1">
    <source>
        <dbReference type="SAM" id="MobiDB-lite"/>
    </source>
</evidence>